<keyword evidence="4" id="KW-0548">Nucleotidyltransferase</keyword>
<organism evidence="11 12">
    <name type="scientific">Cyclotella cryptica</name>
    <dbReference type="NCBI Taxonomy" id="29204"/>
    <lineage>
        <taxon>Eukaryota</taxon>
        <taxon>Sar</taxon>
        <taxon>Stramenopiles</taxon>
        <taxon>Ochrophyta</taxon>
        <taxon>Bacillariophyta</taxon>
        <taxon>Coscinodiscophyceae</taxon>
        <taxon>Thalassiosirophycidae</taxon>
        <taxon>Stephanodiscales</taxon>
        <taxon>Stephanodiscaceae</taxon>
        <taxon>Cyclotella</taxon>
    </lineage>
</organism>
<evidence type="ECO:0000256" key="7">
    <source>
        <dbReference type="ARBA" id="ARBA00022840"/>
    </source>
</evidence>
<dbReference type="PANTHER" id="PTHR32057">
    <property type="entry name" value="PROTEIN ADENYLYLTRANSFERASE SELO, MITOCHONDRIAL"/>
    <property type="match status" value="1"/>
</dbReference>
<keyword evidence="5" id="KW-0479">Metal-binding</keyword>
<evidence type="ECO:0000256" key="5">
    <source>
        <dbReference type="ARBA" id="ARBA00022723"/>
    </source>
</evidence>
<evidence type="ECO:0000256" key="1">
    <source>
        <dbReference type="ARBA" id="ARBA00001946"/>
    </source>
</evidence>
<evidence type="ECO:0000256" key="10">
    <source>
        <dbReference type="SAM" id="MobiDB-lite"/>
    </source>
</evidence>
<dbReference type="GO" id="GO:0016779">
    <property type="term" value="F:nucleotidyltransferase activity"/>
    <property type="evidence" value="ECO:0007669"/>
    <property type="project" value="UniProtKB-KW"/>
</dbReference>
<dbReference type="GO" id="GO:0005524">
    <property type="term" value="F:ATP binding"/>
    <property type="evidence" value="ECO:0007669"/>
    <property type="project" value="UniProtKB-KW"/>
</dbReference>
<dbReference type="Pfam" id="PF02696">
    <property type="entry name" value="SelO"/>
    <property type="match status" value="2"/>
</dbReference>
<feature type="compositionally biased region" description="Gly residues" evidence="10">
    <location>
        <begin position="85"/>
        <end position="98"/>
    </location>
</feature>
<evidence type="ECO:0000256" key="6">
    <source>
        <dbReference type="ARBA" id="ARBA00022741"/>
    </source>
</evidence>
<proteinExistence type="inferred from homology"/>
<comment type="cofactor">
    <cofactor evidence="1">
        <name>Mg(2+)</name>
        <dbReference type="ChEBI" id="CHEBI:18420"/>
    </cofactor>
</comment>
<dbReference type="EMBL" id="JABMIG020000342">
    <property type="protein sequence ID" value="KAL3780649.1"/>
    <property type="molecule type" value="Genomic_DNA"/>
</dbReference>
<evidence type="ECO:0000256" key="3">
    <source>
        <dbReference type="ARBA" id="ARBA00022679"/>
    </source>
</evidence>
<feature type="region of interest" description="Disordered" evidence="10">
    <location>
        <begin position="162"/>
        <end position="197"/>
    </location>
</feature>
<dbReference type="Proteomes" id="UP001516023">
    <property type="component" value="Unassembled WGS sequence"/>
</dbReference>
<feature type="region of interest" description="Disordered" evidence="10">
    <location>
        <begin position="1"/>
        <end position="50"/>
    </location>
</feature>
<sequence length="930" mass="102414">MPTAASARYRKKQSRASACDPQDVIPNLRKKTQEPQQTKRGKKPQFPFLRKNSGGTLVTVGLSLAAASSGIGANSTSTASVVQSGNGGSVNHGGGGGVAHPPAARQDGIANLFDEDTPEKLSDKLSSRLSSSAASVKARAKDAASAFSSFKPDLNERGAAFIANHRSRRRPSLSEDSSVASLNKGKHGIHKSSHGRFAGDMKRPIFQTSALVSLKRSFTGNSVMSCTESVAAASSASDASAADEDRRKYPPLTTFFQSFHHSYLSHLSAETPSNLEKSLAMQLRLGGSHPGRPIYNGHYVRVRPTPLTNPKLVIYSREMAKELRLSSWEVQSEAFVKYFSGDVEGATVDHEGIGEVETWATPYALSIMGRRYTNNCPYGTGDGYGDGRAISIGEVLIPKRSASLTNGDISQLYPVNASRFELQLKGAGQTPFCRGADGRAVLRSSIREFLASEAMHHLGISTTRALSLIVSDGPEGDKSMRPWYSSGGHKVNVPSMDDPRLAQYSDKEKREIISQLSVQAKADPDTMVEEKCAITTRVATSFVRVGHLDLFARRVEMVQQSGDEGIEVNNVKDTEQYRELEDMMWHACYREYYDEAYAPYWEMKDATSAALALMKASMKRIAEMVAGWVRVGFVQGNFNADNCLVGGRTMDYGPFGFLDVYHPLSAKWTGSGDHFGFMNQPKAGFANFAVLVESLLPIIDANGSNADEIRDEILVKAQKVFSHAVDKAINSKLGLELAPPEMAREVDELWEEIEPLLRTARADWTLFWRQLTYVAAEFSPTKSSISEAESHPDFDRMMEILLGNENTNPFYDPLSDEHRESLLAWLQKWHKALVCTHKHTISLPSSDSILPPEERMRLSNPKYTLREWMLVEAYTKADGGKFVTPDFSLIHELYSLTKDPYGDGSAESHEKYYRRAPDESLRAGGTAFMS</sequence>
<keyword evidence="7" id="KW-0067">ATP-binding</keyword>
<feature type="compositionally biased region" description="Basic residues" evidence="10">
    <location>
        <begin position="184"/>
        <end position="194"/>
    </location>
</feature>
<keyword evidence="12" id="KW-1185">Reference proteome</keyword>
<dbReference type="AlphaFoldDB" id="A0ABD3NYD6"/>
<evidence type="ECO:0000256" key="8">
    <source>
        <dbReference type="ARBA" id="ARBA00022842"/>
    </source>
</evidence>
<evidence type="ECO:0000256" key="4">
    <source>
        <dbReference type="ARBA" id="ARBA00022695"/>
    </source>
</evidence>
<protein>
    <recommendedName>
        <fullName evidence="9">Selenoprotein O</fullName>
    </recommendedName>
</protein>
<evidence type="ECO:0000256" key="9">
    <source>
        <dbReference type="ARBA" id="ARBA00031547"/>
    </source>
</evidence>
<dbReference type="PANTHER" id="PTHR32057:SF14">
    <property type="entry name" value="PROTEIN ADENYLYLTRANSFERASE SELO, MITOCHONDRIAL"/>
    <property type="match status" value="1"/>
</dbReference>
<gene>
    <name evidence="11" type="ORF">HJC23_000119</name>
</gene>
<reference evidence="11 12" key="1">
    <citation type="journal article" date="2020" name="G3 (Bethesda)">
        <title>Improved Reference Genome for Cyclotella cryptica CCMP332, a Model for Cell Wall Morphogenesis, Salinity Adaptation, and Lipid Production in Diatoms (Bacillariophyta).</title>
        <authorList>
            <person name="Roberts W.R."/>
            <person name="Downey K.M."/>
            <person name="Ruck E.C."/>
            <person name="Traller J.C."/>
            <person name="Alverson A.J."/>
        </authorList>
    </citation>
    <scope>NUCLEOTIDE SEQUENCE [LARGE SCALE GENOMIC DNA]</scope>
    <source>
        <strain evidence="11 12">CCMP332</strain>
    </source>
</reference>
<keyword evidence="6" id="KW-0547">Nucleotide-binding</keyword>
<name>A0ABD3NYD6_9STRA</name>
<comment type="caution">
    <text evidence="11">The sequence shown here is derived from an EMBL/GenBank/DDBJ whole genome shotgun (WGS) entry which is preliminary data.</text>
</comment>
<dbReference type="InterPro" id="IPR003846">
    <property type="entry name" value="SelO"/>
</dbReference>
<evidence type="ECO:0000313" key="12">
    <source>
        <dbReference type="Proteomes" id="UP001516023"/>
    </source>
</evidence>
<feature type="region of interest" description="Disordered" evidence="10">
    <location>
        <begin position="74"/>
        <end position="104"/>
    </location>
</feature>
<comment type="similarity">
    <text evidence="2">Belongs to the SELO family.</text>
</comment>
<evidence type="ECO:0000256" key="2">
    <source>
        <dbReference type="ARBA" id="ARBA00009747"/>
    </source>
</evidence>
<dbReference type="GO" id="GO:0046872">
    <property type="term" value="F:metal ion binding"/>
    <property type="evidence" value="ECO:0007669"/>
    <property type="project" value="UniProtKB-KW"/>
</dbReference>
<evidence type="ECO:0000313" key="11">
    <source>
        <dbReference type="EMBL" id="KAL3780649.1"/>
    </source>
</evidence>
<keyword evidence="8" id="KW-0460">Magnesium</keyword>
<accession>A0ABD3NYD6</accession>
<keyword evidence="3" id="KW-0808">Transferase</keyword>